<reference evidence="3" key="1">
    <citation type="submission" date="2020-02" db="EMBL/GenBank/DDBJ databases">
        <authorList>
            <person name="Meier V. D."/>
        </authorList>
    </citation>
    <scope>NUCLEOTIDE SEQUENCE</scope>
    <source>
        <strain evidence="3">AVDCRST_MAG67</strain>
    </source>
</reference>
<organism evidence="3">
    <name type="scientific">uncultured Solirubrobacteraceae bacterium</name>
    <dbReference type="NCBI Taxonomy" id="1162706"/>
    <lineage>
        <taxon>Bacteria</taxon>
        <taxon>Bacillati</taxon>
        <taxon>Actinomycetota</taxon>
        <taxon>Thermoleophilia</taxon>
        <taxon>Solirubrobacterales</taxon>
        <taxon>Solirubrobacteraceae</taxon>
        <taxon>environmental samples</taxon>
    </lineage>
</organism>
<accession>A0A6J4RJH8</accession>
<dbReference type="AlphaFoldDB" id="A0A6J4RJH8"/>
<sequence>MDEIPPEVAVVLRPVLPDLAAETIRAIGREVPDYSRPLEGRLGVTLRYGTERALGRFVDSIEAPAAVSERDRRIYFELGRLEMREGRTLNALLAAYRVGAQIAWRRFVEAGVRADLEPATLYRLGEAIFAYIDEISGESIAGYAAEQAAAAGERERRRARLVFLLAADPPAAAEDVRAAAVRAATTDTSRSKGTKPSRMQGAPQSAPQACDRSVSGPTSTWPLPS</sequence>
<feature type="domain" description="PucR-like N-terminal" evidence="2">
    <location>
        <begin position="2"/>
        <end position="165"/>
    </location>
</feature>
<evidence type="ECO:0000259" key="2">
    <source>
        <dbReference type="Pfam" id="PF25906"/>
    </source>
</evidence>
<feature type="compositionally biased region" description="Polar residues" evidence="1">
    <location>
        <begin position="215"/>
        <end position="225"/>
    </location>
</feature>
<proteinExistence type="predicted"/>
<dbReference type="Pfam" id="PF25906">
    <property type="entry name" value="PucR-like_N"/>
    <property type="match status" value="1"/>
</dbReference>
<feature type="region of interest" description="Disordered" evidence="1">
    <location>
        <begin position="181"/>
        <end position="225"/>
    </location>
</feature>
<protein>
    <recommendedName>
        <fullName evidence="2">PucR-like N-terminal domain-containing protein</fullName>
    </recommendedName>
</protein>
<dbReference type="InterPro" id="IPR058663">
    <property type="entry name" value="PucR-like_N"/>
</dbReference>
<evidence type="ECO:0000256" key="1">
    <source>
        <dbReference type="SAM" id="MobiDB-lite"/>
    </source>
</evidence>
<evidence type="ECO:0000313" key="3">
    <source>
        <dbReference type="EMBL" id="CAA9470573.1"/>
    </source>
</evidence>
<gene>
    <name evidence="3" type="ORF">AVDCRST_MAG67-174</name>
</gene>
<name>A0A6J4RJH8_9ACTN</name>
<dbReference type="EMBL" id="CADCVQ010000001">
    <property type="protein sequence ID" value="CAA9470573.1"/>
    <property type="molecule type" value="Genomic_DNA"/>
</dbReference>